<evidence type="ECO:0000256" key="3">
    <source>
        <dbReference type="ARBA" id="ARBA00023242"/>
    </source>
</evidence>
<evidence type="ECO:0000313" key="7">
    <source>
        <dbReference type="EMBL" id="KAK2166356.1"/>
    </source>
</evidence>
<dbReference type="Gene3D" id="1.10.10.60">
    <property type="entry name" value="Homeodomain-like"/>
    <property type="match status" value="1"/>
</dbReference>
<reference evidence="7" key="1">
    <citation type="journal article" date="2023" name="Mol. Biol. Evol.">
        <title>Third-Generation Sequencing Reveals the Adaptive Role of the Epigenome in Three Deep-Sea Polychaetes.</title>
        <authorList>
            <person name="Perez M."/>
            <person name="Aroh O."/>
            <person name="Sun Y."/>
            <person name="Lan Y."/>
            <person name="Juniper S.K."/>
            <person name="Young C.R."/>
            <person name="Angers B."/>
            <person name="Qian P.Y."/>
        </authorList>
    </citation>
    <scope>NUCLEOTIDE SEQUENCE</scope>
    <source>
        <strain evidence="7">R07B-5</strain>
    </source>
</reference>
<feature type="DNA-binding region" description="Homeobox" evidence="4">
    <location>
        <begin position="223"/>
        <end position="285"/>
    </location>
</feature>
<keyword evidence="1 4" id="KW-0238">DNA-binding</keyword>
<dbReference type="InterPro" id="IPR001356">
    <property type="entry name" value="HD"/>
</dbReference>
<comment type="caution">
    <text evidence="7">The sequence shown here is derived from an EMBL/GenBank/DDBJ whole genome shotgun (WGS) entry which is preliminary data.</text>
</comment>
<comment type="subcellular location">
    <subcellularLocation>
        <location evidence="4">Nucleus</location>
    </subcellularLocation>
</comment>
<evidence type="ECO:0000256" key="2">
    <source>
        <dbReference type="ARBA" id="ARBA00023155"/>
    </source>
</evidence>
<proteinExistence type="predicted"/>
<dbReference type="InterPro" id="IPR008422">
    <property type="entry name" value="KN_HD"/>
</dbReference>
<feature type="region of interest" description="Disordered" evidence="5">
    <location>
        <begin position="204"/>
        <end position="223"/>
    </location>
</feature>
<evidence type="ECO:0000313" key="8">
    <source>
        <dbReference type="Proteomes" id="UP001209878"/>
    </source>
</evidence>
<dbReference type="PROSITE" id="PS50071">
    <property type="entry name" value="HOMEOBOX_2"/>
    <property type="match status" value="1"/>
</dbReference>
<name>A0AAD9K8B9_RIDPI</name>
<dbReference type="CDD" id="cd00086">
    <property type="entry name" value="homeodomain"/>
    <property type="match status" value="1"/>
</dbReference>
<dbReference type="GO" id="GO:0006355">
    <property type="term" value="P:regulation of DNA-templated transcription"/>
    <property type="evidence" value="ECO:0007669"/>
    <property type="project" value="InterPro"/>
</dbReference>
<evidence type="ECO:0000256" key="4">
    <source>
        <dbReference type="PROSITE-ProRule" id="PRU00108"/>
    </source>
</evidence>
<protein>
    <recommendedName>
        <fullName evidence="6">Homeobox domain-containing protein</fullName>
    </recommendedName>
</protein>
<dbReference type="SUPFAM" id="SSF46689">
    <property type="entry name" value="Homeodomain-like"/>
    <property type="match status" value="1"/>
</dbReference>
<dbReference type="Proteomes" id="UP001209878">
    <property type="component" value="Unassembled WGS sequence"/>
</dbReference>
<keyword evidence="2 4" id="KW-0371">Homeobox</keyword>
<accession>A0AAD9K8B9</accession>
<feature type="domain" description="Homeobox" evidence="6">
    <location>
        <begin position="221"/>
        <end position="284"/>
    </location>
</feature>
<evidence type="ECO:0000256" key="1">
    <source>
        <dbReference type="ARBA" id="ARBA00023125"/>
    </source>
</evidence>
<dbReference type="EMBL" id="JAODUO010001326">
    <property type="protein sequence ID" value="KAK2166356.1"/>
    <property type="molecule type" value="Genomic_DNA"/>
</dbReference>
<dbReference type="Pfam" id="PF05920">
    <property type="entry name" value="Homeobox_KN"/>
    <property type="match status" value="1"/>
</dbReference>
<dbReference type="InterPro" id="IPR009057">
    <property type="entry name" value="Homeodomain-like_sf"/>
</dbReference>
<evidence type="ECO:0000259" key="6">
    <source>
        <dbReference type="PROSITE" id="PS50071"/>
    </source>
</evidence>
<keyword evidence="8" id="KW-1185">Reference proteome</keyword>
<organism evidence="7 8">
    <name type="scientific">Ridgeia piscesae</name>
    <name type="common">Tubeworm</name>
    <dbReference type="NCBI Taxonomy" id="27915"/>
    <lineage>
        <taxon>Eukaryota</taxon>
        <taxon>Metazoa</taxon>
        <taxon>Spiralia</taxon>
        <taxon>Lophotrochozoa</taxon>
        <taxon>Annelida</taxon>
        <taxon>Polychaeta</taxon>
        <taxon>Sedentaria</taxon>
        <taxon>Canalipalpata</taxon>
        <taxon>Sabellida</taxon>
        <taxon>Siboglinidae</taxon>
        <taxon>Ridgeia</taxon>
    </lineage>
</organism>
<dbReference type="GO" id="GO:0003677">
    <property type="term" value="F:DNA binding"/>
    <property type="evidence" value="ECO:0007669"/>
    <property type="project" value="UniProtKB-UniRule"/>
</dbReference>
<dbReference type="AlphaFoldDB" id="A0AAD9K8B9"/>
<keyword evidence="3 4" id="KW-0539">Nucleus</keyword>
<dbReference type="GO" id="GO:0005634">
    <property type="term" value="C:nucleus"/>
    <property type="evidence" value="ECO:0007669"/>
    <property type="project" value="UniProtKB-SubCell"/>
</dbReference>
<evidence type="ECO:0000256" key="5">
    <source>
        <dbReference type="SAM" id="MobiDB-lite"/>
    </source>
</evidence>
<sequence length="298" mass="33019">MAAQVITLQDAMRCHRLSIQVMSPLTVQQQYNPSTEMSTPLSVSPPDVSAYCSAVESSHSSPDMLGKLESALQGVCHQSAIPFALFSNSDASSDASSVAPVSVRVGVLQMHFMMQSAKSKTRVVELQQFYRLQAAQLESDRYAALCHAQPTPWLLPNINSFYDQQHHALIDRIEKSLHLLESPGTMKCNKRKAETQVINISPIDNHSASVSPPSGAAHTVKTSTRTSPVLNAVAVRIMTNWYERNKEHPYPSYATAEVIGKAGDVSVEQVKKWFANRRMRGRNTKTLTQIAQRRQKKS</sequence>
<dbReference type="SMART" id="SM00389">
    <property type="entry name" value="HOX"/>
    <property type="match status" value="1"/>
</dbReference>
<gene>
    <name evidence="7" type="ORF">NP493_1328g00023</name>
</gene>